<dbReference type="EMBL" id="JARK01000285">
    <property type="protein sequence ID" value="EYC38945.1"/>
    <property type="molecule type" value="Genomic_DNA"/>
</dbReference>
<dbReference type="AlphaFoldDB" id="A0A016WH25"/>
<keyword evidence="2" id="KW-1185">Reference proteome</keyword>
<dbReference type="Proteomes" id="UP000024635">
    <property type="component" value="Unassembled WGS sequence"/>
</dbReference>
<organism evidence="1 2">
    <name type="scientific">Ancylostoma ceylanicum</name>
    <dbReference type="NCBI Taxonomy" id="53326"/>
    <lineage>
        <taxon>Eukaryota</taxon>
        <taxon>Metazoa</taxon>
        <taxon>Ecdysozoa</taxon>
        <taxon>Nematoda</taxon>
        <taxon>Chromadorea</taxon>
        <taxon>Rhabditida</taxon>
        <taxon>Rhabditina</taxon>
        <taxon>Rhabditomorpha</taxon>
        <taxon>Strongyloidea</taxon>
        <taxon>Ancylostomatidae</taxon>
        <taxon>Ancylostomatinae</taxon>
        <taxon>Ancylostoma</taxon>
    </lineage>
</organism>
<reference evidence="2" key="1">
    <citation type="journal article" date="2015" name="Nat. Genet.">
        <title>The genome and transcriptome of the zoonotic hookworm Ancylostoma ceylanicum identify infection-specific gene families.</title>
        <authorList>
            <person name="Schwarz E.M."/>
            <person name="Hu Y."/>
            <person name="Antoshechkin I."/>
            <person name="Miller M.M."/>
            <person name="Sternberg P.W."/>
            <person name="Aroian R.V."/>
        </authorList>
    </citation>
    <scope>NUCLEOTIDE SEQUENCE</scope>
    <source>
        <strain evidence="2">HY135</strain>
    </source>
</reference>
<accession>A0A016WH25</accession>
<evidence type="ECO:0000313" key="1">
    <source>
        <dbReference type="EMBL" id="EYC38945.1"/>
    </source>
</evidence>
<comment type="caution">
    <text evidence="1">The sequence shown here is derived from an EMBL/GenBank/DDBJ whole genome shotgun (WGS) entry which is preliminary data.</text>
</comment>
<sequence>MSYATRIRLHLSNVETLNASVLHSPRLLCTNLPTPERWMAWLARSAIEPSTVCVRNGPLTTAPHAPCLSY</sequence>
<protein>
    <submittedName>
        <fullName evidence="1">Uncharacterized protein</fullName>
    </submittedName>
</protein>
<gene>
    <name evidence="1" type="primary">Acey_s0685.g1520</name>
    <name evidence="1" type="ORF">Y032_0685g1520</name>
</gene>
<name>A0A016WH25_9BILA</name>
<evidence type="ECO:0000313" key="2">
    <source>
        <dbReference type="Proteomes" id="UP000024635"/>
    </source>
</evidence>
<proteinExistence type="predicted"/>